<comment type="subcellular location">
    <subcellularLocation>
        <location evidence="1">Bacterial flagellum</location>
    </subcellularLocation>
    <subcellularLocation>
        <location evidence="2">Secreted</location>
    </subcellularLocation>
</comment>
<evidence type="ECO:0000313" key="8">
    <source>
        <dbReference type="Proteomes" id="UP000095401"/>
    </source>
</evidence>
<dbReference type="PANTHER" id="PTHR42792:SF1">
    <property type="entry name" value="FLAGELLAR HOOK-ASSOCIATED PROTEIN 3"/>
    <property type="match status" value="1"/>
</dbReference>
<dbReference type="EMBL" id="CP017415">
    <property type="protein sequence ID" value="AOU99700.1"/>
    <property type="molecule type" value="Genomic_DNA"/>
</dbReference>
<evidence type="ECO:0000313" key="7">
    <source>
        <dbReference type="EMBL" id="AOU99700.1"/>
    </source>
</evidence>
<dbReference type="PANTHER" id="PTHR42792">
    <property type="entry name" value="FLAGELLIN"/>
    <property type="match status" value="1"/>
</dbReference>
<evidence type="ECO:0000256" key="2">
    <source>
        <dbReference type="ARBA" id="ARBA00004613"/>
    </source>
</evidence>
<evidence type="ECO:0000256" key="1">
    <source>
        <dbReference type="ARBA" id="ARBA00004365"/>
    </source>
</evidence>
<dbReference type="GO" id="GO:0005576">
    <property type="term" value="C:extracellular region"/>
    <property type="evidence" value="ECO:0007669"/>
    <property type="project" value="UniProtKB-SubCell"/>
</dbReference>
<sequence>MRISTQQFSQAAISSMLSQEAQLSQTQQQLSTGRQILTPADNPAGAAQALNLQSAIDTNTQYQTNGNAATARLGLEQSTLQGVGNLLQSVRTLALQGNNGTQTDASRASIASQLSQNLQQLLAMGNTQDAGGSYIFSGSQTQTKPFTQNPNGSFSYFGDNAQRYLQIDANRQVAVNDAGSNVFMQIPSGNGSFTAVPGATNTGSGIIDPGTVTAATGYTGDTYQIQFTTATQFNVVDSTTGTTVLSNQAFQSGSTISFAGIQTSITGAPATGDQFTIAPSQSQSMFQTVQNMITALNTPSGGSAGSQARLHNVMNQSLSSLDQAMTNVINKQAGVGSRLNAITDQQQLQSNAKLQLQTAQSQIQDLNYASAISLYNQQLAGLQASQLTYQKVQSLSLFKYI</sequence>
<comment type="similarity">
    <text evidence="3">Belongs to the bacterial flagellin family.</text>
</comment>
<dbReference type="Pfam" id="PF00669">
    <property type="entry name" value="Flagellin_N"/>
    <property type="match status" value="1"/>
</dbReference>
<reference evidence="8" key="1">
    <citation type="submission" date="2016-09" db="EMBL/GenBank/DDBJ databases">
        <title>Acidihalobacter prosperus F5.</title>
        <authorList>
            <person name="Khaleque H.N."/>
            <person name="Ramsay J.P."/>
            <person name="Kaksonen A.H."/>
            <person name="Boxall N.J."/>
            <person name="Watkin E.L.J."/>
        </authorList>
    </citation>
    <scope>NUCLEOTIDE SEQUENCE [LARGE SCALE GENOMIC DNA]</scope>
    <source>
        <strain evidence="8">F5</strain>
    </source>
</reference>
<gene>
    <name evidence="7" type="ORF">BI364_11425</name>
</gene>
<keyword evidence="7" id="KW-0969">Cilium</keyword>
<dbReference type="AlphaFoldDB" id="A0A1D8IT51"/>
<organism evidence="7 8">
    <name type="scientific">Acidihalobacter yilgarnensis</name>
    <dbReference type="NCBI Taxonomy" id="2819280"/>
    <lineage>
        <taxon>Bacteria</taxon>
        <taxon>Pseudomonadati</taxon>
        <taxon>Pseudomonadota</taxon>
        <taxon>Gammaproteobacteria</taxon>
        <taxon>Chromatiales</taxon>
        <taxon>Ectothiorhodospiraceae</taxon>
        <taxon>Acidihalobacter</taxon>
    </lineage>
</organism>
<keyword evidence="7" id="KW-0282">Flagellum</keyword>
<keyword evidence="7" id="KW-0966">Cell projection</keyword>
<dbReference type="GO" id="GO:0005198">
    <property type="term" value="F:structural molecule activity"/>
    <property type="evidence" value="ECO:0007669"/>
    <property type="project" value="InterPro"/>
</dbReference>
<dbReference type="Gene3D" id="1.20.1330.10">
    <property type="entry name" value="f41 fragment of flagellin, N-terminal domain"/>
    <property type="match status" value="2"/>
</dbReference>
<dbReference type="InterPro" id="IPR013384">
    <property type="entry name" value="Flagell_FlgL"/>
</dbReference>
<evidence type="ECO:0000256" key="4">
    <source>
        <dbReference type="ARBA" id="ARBA00022525"/>
    </source>
</evidence>
<evidence type="ECO:0000259" key="6">
    <source>
        <dbReference type="Pfam" id="PF00669"/>
    </source>
</evidence>
<name>A0A1D8IT51_9GAMM</name>
<keyword evidence="8" id="KW-1185">Reference proteome</keyword>
<accession>A0A1D8IT51</accession>
<feature type="domain" description="Flagellin N-terminal" evidence="6">
    <location>
        <begin position="3"/>
        <end position="141"/>
    </location>
</feature>
<dbReference type="KEGG" id="aprs:BI364_11425"/>
<dbReference type="NCBIfam" id="TIGR02550">
    <property type="entry name" value="flagell_flgL"/>
    <property type="match status" value="1"/>
</dbReference>
<dbReference type="Proteomes" id="UP000095401">
    <property type="component" value="Chromosome"/>
</dbReference>
<dbReference type="InterPro" id="IPR001492">
    <property type="entry name" value="Flagellin"/>
</dbReference>
<dbReference type="GO" id="GO:0009424">
    <property type="term" value="C:bacterial-type flagellum hook"/>
    <property type="evidence" value="ECO:0007669"/>
    <property type="project" value="InterPro"/>
</dbReference>
<protein>
    <submittedName>
        <fullName evidence="7">Flagellar hook-associated protein 3</fullName>
    </submittedName>
</protein>
<evidence type="ECO:0000256" key="3">
    <source>
        <dbReference type="ARBA" id="ARBA00005709"/>
    </source>
</evidence>
<dbReference type="SUPFAM" id="SSF64518">
    <property type="entry name" value="Phase 1 flagellin"/>
    <property type="match status" value="1"/>
</dbReference>
<dbReference type="GO" id="GO:0071973">
    <property type="term" value="P:bacterial-type flagellum-dependent cell motility"/>
    <property type="evidence" value="ECO:0007669"/>
    <property type="project" value="InterPro"/>
</dbReference>
<evidence type="ECO:0000256" key="5">
    <source>
        <dbReference type="ARBA" id="ARBA00023143"/>
    </source>
</evidence>
<dbReference type="InterPro" id="IPR001029">
    <property type="entry name" value="Flagellin_N"/>
</dbReference>
<keyword evidence="5" id="KW-0975">Bacterial flagellum</keyword>
<keyword evidence="4" id="KW-0964">Secreted</keyword>
<proteinExistence type="inferred from homology"/>